<dbReference type="PANTHER" id="PTHR43649:SF12">
    <property type="entry name" value="DIACETYLCHITOBIOSE BINDING PROTEIN DASA"/>
    <property type="match status" value="1"/>
</dbReference>
<reference evidence="1 2" key="1">
    <citation type="submission" date="2019-10" db="EMBL/GenBank/DDBJ databases">
        <title>Gracilibacillus sp. nov. isolated from rice seeds.</title>
        <authorList>
            <person name="He S."/>
        </authorList>
    </citation>
    <scope>NUCLEOTIDE SEQUENCE [LARGE SCALE GENOMIC DNA]</scope>
    <source>
        <strain evidence="1 2">TD8</strain>
    </source>
</reference>
<evidence type="ECO:0000313" key="1">
    <source>
        <dbReference type="EMBL" id="KAB8137449.1"/>
    </source>
</evidence>
<organism evidence="1 2">
    <name type="scientific">Gracilibacillus oryzae</name>
    <dbReference type="NCBI Taxonomy" id="1672701"/>
    <lineage>
        <taxon>Bacteria</taxon>
        <taxon>Bacillati</taxon>
        <taxon>Bacillota</taxon>
        <taxon>Bacilli</taxon>
        <taxon>Bacillales</taxon>
        <taxon>Bacillaceae</taxon>
        <taxon>Gracilibacillus</taxon>
    </lineage>
</organism>
<dbReference type="InterPro" id="IPR006059">
    <property type="entry name" value="SBP"/>
</dbReference>
<dbReference type="PROSITE" id="PS51257">
    <property type="entry name" value="PROKAR_LIPOPROTEIN"/>
    <property type="match status" value="1"/>
</dbReference>
<proteinExistence type="predicted"/>
<comment type="caution">
    <text evidence="1">The sequence shown here is derived from an EMBL/GenBank/DDBJ whole genome shotgun (WGS) entry which is preliminary data.</text>
</comment>
<dbReference type="Gene3D" id="3.40.190.10">
    <property type="entry name" value="Periplasmic binding protein-like II"/>
    <property type="match status" value="2"/>
</dbReference>
<dbReference type="SUPFAM" id="SSF53850">
    <property type="entry name" value="Periplasmic binding protein-like II"/>
    <property type="match status" value="1"/>
</dbReference>
<dbReference type="EMBL" id="WEID01000046">
    <property type="protein sequence ID" value="KAB8137449.1"/>
    <property type="molecule type" value="Genomic_DNA"/>
</dbReference>
<dbReference type="AlphaFoldDB" id="A0A7C8GTB3"/>
<accession>A0A7C8GTB3</accession>
<dbReference type="Pfam" id="PF01547">
    <property type="entry name" value="SBP_bac_1"/>
    <property type="match status" value="1"/>
</dbReference>
<dbReference type="OrthoDB" id="9787283at2"/>
<sequence length="546" mass="61524">MEGFKLKKKSMLMWILGIALSLTLLMAGCSNSDADASEESAGSDTTFNETGLPIVEEEITLEIAGPYDARTGSDYNNLETIKEINKDTNINIDWQLSPSSDWTSKRNLMLASGDLPDVVLKLSPSDVVVGGAQGTFLPLEDMIAKYAPNFTNFLEEYPEVRDSITAPDGHIYSIPLANMAKYKRVSGNSLWINQKWLEQVGMEMPKTTEDFKKVLEAFKAEDMNGNGDPNDEVPLAGIYGDGLHGLGFLYGSFNTLDETFIVKDDKVDFVRTSPEYKEVIKYISSLYQAGLIDQEMFTLESSDLISKLSSGDKANVGAFYGWSPDQITNPDYKWDYGSPVLALQGPEGHQVRGYLNPQLNPAVFAVTKKNQHPEATIRWIDKAFDPDMSFKLREGPNRVEQVADGKYEIVPEPEGFTAGEWRVKETPYNNFPYGSTQEMREQLDLSNLKPGVLDPDKDEWFDLQEPNLVEWVFPEILFTNEQYDGITRYQTDIMAYTDEMAAKWITGAADIEADWDTYVKNLQEMGLEDYTQIYQDGYDTYKANQQ</sequence>
<evidence type="ECO:0000313" key="2">
    <source>
        <dbReference type="Proteomes" id="UP000480246"/>
    </source>
</evidence>
<protein>
    <submittedName>
        <fullName evidence="1">Extracellular solute-binding protein</fullName>
    </submittedName>
</protein>
<keyword evidence="2" id="KW-1185">Reference proteome</keyword>
<name>A0A7C8GTB3_9BACI</name>
<dbReference type="Proteomes" id="UP000480246">
    <property type="component" value="Unassembled WGS sequence"/>
</dbReference>
<dbReference type="PANTHER" id="PTHR43649">
    <property type="entry name" value="ARABINOSE-BINDING PROTEIN-RELATED"/>
    <property type="match status" value="1"/>
</dbReference>
<dbReference type="InterPro" id="IPR050490">
    <property type="entry name" value="Bact_solute-bd_prot1"/>
</dbReference>
<gene>
    <name evidence="1" type="ORF">F9U64_09425</name>
</gene>